<dbReference type="InterPro" id="IPR032812">
    <property type="entry name" value="SbsA_Ig"/>
</dbReference>
<comment type="caution">
    <text evidence="3">The sequence shown here is derived from an EMBL/GenBank/DDBJ whole genome shotgun (WGS) entry which is preliminary data.</text>
</comment>
<evidence type="ECO:0000256" key="1">
    <source>
        <dbReference type="ARBA" id="ARBA00022729"/>
    </source>
</evidence>
<dbReference type="Proteomes" id="UP000626109">
    <property type="component" value="Unassembled WGS sequence"/>
</dbReference>
<accession>A0A813LKV8</accession>
<dbReference type="Pfam" id="PF13205">
    <property type="entry name" value="Big_5"/>
    <property type="match status" value="1"/>
</dbReference>
<evidence type="ECO:0000259" key="2">
    <source>
        <dbReference type="Pfam" id="PF13205"/>
    </source>
</evidence>
<keyword evidence="1" id="KW-0732">Signal</keyword>
<name>A0A813LKV8_POLGL</name>
<proteinExistence type="predicted"/>
<feature type="domain" description="SbsA Ig-like" evidence="2">
    <location>
        <begin position="123"/>
        <end position="229"/>
    </location>
</feature>
<dbReference type="AlphaFoldDB" id="A0A813LKV8"/>
<evidence type="ECO:0000313" key="4">
    <source>
        <dbReference type="Proteomes" id="UP000626109"/>
    </source>
</evidence>
<sequence>LDFTSPGWFSELAFPAPGSWADPTTQFLLYFDEAIWAGDAPVEVVRISPDGSRTVRSAIVSFPGTQGGTMGMLLVDAGRLDVGAEYELAFAPGSLRDMAGNFAGDSGVLFGSGGYRVKVSAGVVAYSPQQGATSVSRHSSITLEFDSPVVRGSGSAQLCSGWRPGNPCSSSLTLGDEEIFVLGQRIIISPSSPLMPGQEYNFSISEGFVSYFQGLLPSSVTGAWDYSFTVAAPQVVTDSPPELITSRVDCSAAASSLRGLCREELGLGELGATPLPLGSKLKLYFTEPVSRVGGTSVTELRPVGDSPLVATSVAISAGSGAQSRVATLEPSLVPGQLYLLDLPSGVLLGPPPLQAAFPGTTVRVYRPLAAPQSMLHGAVDVARTATIDITFEQLPQLVAPTGTFTLEAAGGSEPKRVVSLADSSQVLVQNQTIFIMPRPALSAGVSYTLRLPVAAVQFMPVEFSMTFTTRAEDQRRPAVLRSSPSGLCSGLSLNSVAPSVLFSEGVAAVAGKHIFFRNGQLVQYAIAAADDACGTGGTAADACVVLDATRTKVSFYPLGKTANGSYAAPWASTGGVYEVEIEEGAFTDQLRPGSDKNGALAARFSFSVSPDDKGPVIVEGSPARNSLLLSSAVPIVDLMFDEPVYAGDNSVAIEAWDHVGDSPPSLLAGDELGPGWGGRAALRWCVPSHSLL</sequence>
<reference evidence="3" key="1">
    <citation type="submission" date="2021-02" db="EMBL/GenBank/DDBJ databases">
        <authorList>
            <person name="Dougan E. K."/>
            <person name="Rhodes N."/>
            <person name="Thang M."/>
            <person name="Chan C."/>
        </authorList>
    </citation>
    <scope>NUCLEOTIDE SEQUENCE</scope>
</reference>
<dbReference type="EMBL" id="CAJNNW010035856">
    <property type="protein sequence ID" value="CAE8730533.1"/>
    <property type="molecule type" value="Genomic_DNA"/>
</dbReference>
<protein>
    <recommendedName>
        <fullName evidence="2">SbsA Ig-like domain-containing protein</fullName>
    </recommendedName>
</protein>
<organism evidence="3 4">
    <name type="scientific">Polarella glacialis</name>
    <name type="common">Dinoflagellate</name>
    <dbReference type="NCBI Taxonomy" id="89957"/>
    <lineage>
        <taxon>Eukaryota</taxon>
        <taxon>Sar</taxon>
        <taxon>Alveolata</taxon>
        <taxon>Dinophyceae</taxon>
        <taxon>Suessiales</taxon>
        <taxon>Suessiaceae</taxon>
        <taxon>Polarella</taxon>
    </lineage>
</organism>
<evidence type="ECO:0000313" key="3">
    <source>
        <dbReference type="EMBL" id="CAE8730533.1"/>
    </source>
</evidence>
<gene>
    <name evidence="3" type="ORF">PGLA2088_LOCUS45776</name>
</gene>
<feature type="non-terminal residue" evidence="3">
    <location>
        <position position="692"/>
    </location>
</feature>